<evidence type="ECO:0000313" key="1">
    <source>
        <dbReference type="EMBL" id="QEY73335.1"/>
    </source>
</evidence>
<accession>A0A9X7N1S8</accession>
<reference evidence="1 2" key="1">
    <citation type="submission" date="2019-09" db="EMBL/GenBank/DDBJ databases">
        <title>Prosopis cineraria nodule microbiome.</title>
        <authorList>
            <person name="Chaluvadi S.R."/>
            <person name="Ali R."/>
            <person name="Wang X."/>
        </authorList>
    </citation>
    <scope>NUCLEOTIDE SEQUENCE [LARGE SCALE GENOMIC DNA]</scope>
    <source>
        <strain evidence="1 2">BG1</strain>
    </source>
</reference>
<gene>
    <name evidence="1" type="ORF">F1C79_17945</name>
</gene>
<dbReference type="AlphaFoldDB" id="A0A9X7N1S8"/>
<dbReference type="KEGG" id="pden:F1C79_17945"/>
<organism evidence="1 2">
    <name type="scientific">Pseudomonas denitrificans</name>
    <dbReference type="NCBI Taxonomy" id="43306"/>
    <lineage>
        <taxon>Bacteria</taxon>
        <taxon>Pseudomonadati</taxon>
        <taxon>Pseudomonadota</taxon>
        <taxon>Gammaproteobacteria</taxon>
        <taxon>Pseudomonadales</taxon>
        <taxon>Pseudomonadaceae</taxon>
        <taxon>Halopseudomonas</taxon>
    </lineage>
</organism>
<evidence type="ECO:0000313" key="2">
    <source>
        <dbReference type="Proteomes" id="UP000326659"/>
    </source>
</evidence>
<dbReference type="RefSeq" id="WP_151188189.1">
    <property type="nucleotide sequence ID" value="NZ_CP043626.1"/>
</dbReference>
<proteinExistence type="predicted"/>
<sequence>MLIRIAFTSSMVELFKVARQGDLFRMSESPEFTVEVFSVLPSRQAWESSAKLSSTVLEQILNVCPVMFQTDFKVGAVSAWRAPVWLDDCLVI</sequence>
<name>A0A9X7N1S8_PSEDE</name>
<keyword evidence="2" id="KW-1185">Reference proteome</keyword>
<protein>
    <submittedName>
        <fullName evidence="1">Uncharacterized protein</fullName>
    </submittedName>
</protein>
<dbReference type="Proteomes" id="UP000326659">
    <property type="component" value="Chromosome"/>
</dbReference>
<dbReference type="EMBL" id="CP043626">
    <property type="protein sequence ID" value="QEY73335.1"/>
    <property type="molecule type" value="Genomic_DNA"/>
</dbReference>